<dbReference type="eggNOG" id="arCOG04344">
    <property type="taxonomic scope" value="Archaea"/>
</dbReference>
<sequence>MAKTSLGLDENVEAALSYVLGFLTGIVFYLLEKESKFVRFHAMQSIVVFLSIAVLQKVLMFIPFFGWLVSWLLGLLGFALWIVLIIKAYQGEMFRVPVAGDFAEKYV</sequence>
<organism evidence="6 7">
    <name type="scientific">Geoglobus acetivorans</name>
    <dbReference type="NCBI Taxonomy" id="565033"/>
    <lineage>
        <taxon>Archaea</taxon>
        <taxon>Methanobacteriati</taxon>
        <taxon>Methanobacteriota</taxon>
        <taxon>Archaeoglobi</taxon>
        <taxon>Archaeoglobales</taxon>
        <taxon>Archaeoglobaceae</taxon>
        <taxon>Geoglobus</taxon>
    </lineage>
</organism>
<dbReference type="PANTHER" id="PTHR36460">
    <property type="entry name" value="UPF0132 DOMAIN PROTEIN (AFU_ORTHOLOGUE AFUA_3G10255)"/>
    <property type="match status" value="1"/>
</dbReference>
<evidence type="ECO:0000256" key="1">
    <source>
        <dbReference type="ARBA" id="ARBA00004141"/>
    </source>
</evidence>
<feature type="transmembrane region" description="Helical" evidence="5">
    <location>
        <begin position="43"/>
        <end position="62"/>
    </location>
</feature>
<dbReference type="KEGG" id="gac:GACE_1709"/>
<feature type="transmembrane region" description="Helical" evidence="5">
    <location>
        <begin position="68"/>
        <end position="86"/>
    </location>
</feature>
<keyword evidence="3 5" id="KW-1133">Transmembrane helix</keyword>
<dbReference type="PANTHER" id="PTHR36460:SF1">
    <property type="entry name" value="UPF0132 DOMAIN PROTEIN (AFU_ORTHOLOGUE AFUA_3G10255)"/>
    <property type="match status" value="1"/>
</dbReference>
<reference evidence="6 7" key="1">
    <citation type="journal article" date="2015" name="Appl. Environ. Microbiol.">
        <title>The Geoglobus acetivorans genome: Fe(III) reduction, acetate utilization, autotrophic growth, and degradation of aromatic compounds in a hyperthermophilic archaeon.</title>
        <authorList>
            <person name="Mardanov A.V."/>
            <person name="Slododkina G.B."/>
            <person name="Slobodkin A.I."/>
            <person name="Beletsky A.V."/>
            <person name="Gavrilov S.N."/>
            <person name="Kublanov I.V."/>
            <person name="Bonch-Osmolovskaya E.A."/>
            <person name="Skryabin K.G."/>
            <person name="Ravin N.V."/>
        </authorList>
    </citation>
    <scope>NUCLEOTIDE SEQUENCE [LARGE SCALE GENOMIC DNA]</scope>
    <source>
        <strain evidence="6 7">SBH6</strain>
    </source>
</reference>
<dbReference type="Proteomes" id="UP000030624">
    <property type="component" value="Chromosome"/>
</dbReference>
<protein>
    <recommendedName>
        <fullName evidence="8">DUF4870 domain-containing protein</fullName>
    </recommendedName>
</protein>
<accession>A0A0A7GFD7</accession>
<evidence type="ECO:0000256" key="4">
    <source>
        <dbReference type="ARBA" id="ARBA00023136"/>
    </source>
</evidence>
<dbReference type="GeneID" id="24798287"/>
<dbReference type="EMBL" id="CP009552">
    <property type="protein sequence ID" value="AIY90739.1"/>
    <property type="molecule type" value="Genomic_DNA"/>
</dbReference>
<evidence type="ECO:0000313" key="7">
    <source>
        <dbReference type="Proteomes" id="UP000030624"/>
    </source>
</evidence>
<keyword evidence="4 5" id="KW-0472">Membrane</keyword>
<evidence type="ECO:0000256" key="5">
    <source>
        <dbReference type="SAM" id="Phobius"/>
    </source>
</evidence>
<dbReference type="STRING" id="565033.GACE_1709"/>
<keyword evidence="2 5" id="KW-0812">Transmembrane</keyword>
<dbReference type="AlphaFoldDB" id="A0A0A7GFD7"/>
<proteinExistence type="predicted"/>
<dbReference type="HOGENOM" id="CLU_095018_3_0_2"/>
<dbReference type="RefSeq" id="WP_048092674.1">
    <property type="nucleotide sequence ID" value="NZ_CP009552.1"/>
</dbReference>
<dbReference type="Pfam" id="PF09685">
    <property type="entry name" value="MamF_MmsF"/>
    <property type="match status" value="1"/>
</dbReference>
<evidence type="ECO:0000256" key="2">
    <source>
        <dbReference type="ARBA" id="ARBA00022692"/>
    </source>
</evidence>
<evidence type="ECO:0008006" key="8">
    <source>
        <dbReference type="Google" id="ProtNLM"/>
    </source>
</evidence>
<evidence type="ECO:0000313" key="6">
    <source>
        <dbReference type="EMBL" id="AIY90739.1"/>
    </source>
</evidence>
<gene>
    <name evidence="6" type="ORF">GACE_1709</name>
</gene>
<feature type="transmembrane region" description="Helical" evidence="5">
    <location>
        <begin position="12"/>
        <end position="31"/>
    </location>
</feature>
<comment type="subcellular location">
    <subcellularLocation>
        <location evidence="1">Membrane</location>
        <topology evidence="1">Multi-pass membrane protein</topology>
    </subcellularLocation>
</comment>
<dbReference type="InterPro" id="IPR019109">
    <property type="entry name" value="MamF_MmsF"/>
</dbReference>
<dbReference type="GO" id="GO:0016020">
    <property type="term" value="C:membrane"/>
    <property type="evidence" value="ECO:0007669"/>
    <property type="project" value="UniProtKB-SubCell"/>
</dbReference>
<name>A0A0A7GFD7_GEOAI</name>
<evidence type="ECO:0000256" key="3">
    <source>
        <dbReference type="ARBA" id="ARBA00022989"/>
    </source>
</evidence>